<gene>
    <name evidence="1" type="ORF">ROH8110_00053</name>
</gene>
<dbReference type="EMBL" id="FWFU01000001">
    <property type="protein sequence ID" value="SLN11045.1"/>
    <property type="molecule type" value="Genomic_DNA"/>
</dbReference>
<dbReference type="Proteomes" id="UP000193207">
    <property type="component" value="Unassembled WGS sequence"/>
</dbReference>
<dbReference type="RefSeq" id="WP_085815801.1">
    <property type="nucleotide sequence ID" value="NZ_FWFU01000001.1"/>
</dbReference>
<reference evidence="1 2" key="1">
    <citation type="submission" date="2017-03" db="EMBL/GenBank/DDBJ databases">
        <authorList>
            <person name="Afonso C.L."/>
            <person name="Miller P.J."/>
            <person name="Scott M.A."/>
            <person name="Spackman E."/>
            <person name="Goraichik I."/>
            <person name="Dimitrov K.M."/>
            <person name="Suarez D.L."/>
            <person name="Swayne D.E."/>
        </authorList>
    </citation>
    <scope>NUCLEOTIDE SEQUENCE [LARGE SCALE GENOMIC DNA]</scope>
    <source>
        <strain evidence="1 2">CECT 8110</strain>
    </source>
</reference>
<name>A0A1X6Y563_9RHOB</name>
<dbReference type="AlphaFoldDB" id="A0A1X6Y563"/>
<evidence type="ECO:0000313" key="1">
    <source>
        <dbReference type="EMBL" id="SLN11045.1"/>
    </source>
</evidence>
<proteinExistence type="predicted"/>
<accession>A0A1X6Y563</accession>
<evidence type="ECO:0000313" key="2">
    <source>
        <dbReference type="Proteomes" id="UP000193207"/>
    </source>
</evidence>
<sequence length="67" mass="7733">MRLRDLFFLHEIMPLDEWRDLGIAVVDYELAILEREEAVEKLTRANTELEIAESAVSIKKTQYGVGP</sequence>
<protein>
    <submittedName>
        <fullName evidence="1">Uncharacterized protein</fullName>
    </submittedName>
</protein>
<keyword evidence="2" id="KW-1185">Reference proteome</keyword>
<organism evidence="1 2">
    <name type="scientific">Roseovarius halotolerans</name>
    <dbReference type="NCBI Taxonomy" id="505353"/>
    <lineage>
        <taxon>Bacteria</taxon>
        <taxon>Pseudomonadati</taxon>
        <taxon>Pseudomonadota</taxon>
        <taxon>Alphaproteobacteria</taxon>
        <taxon>Rhodobacterales</taxon>
        <taxon>Roseobacteraceae</taxon>
        <taxon>Roseovarius</taxon>
    </lineage>
</organism>